<dbReference type="PRINTS" id="PR00146">
    <property type="entry name" value="DHPICSNTHASE"/>
</dbReference>
<dbReference type="EMBL" id="BSSQ01000028">
    <property type="protein sequence ID" value="GLX71265.1"/>
    <property type="molecule type" value="Genomic_DNA"/>
</dbReference>
<dbReference type="SMART" id="SM01130">
    <property type="entry name" value="DHDPS"/>
    <property type="match status" value="1"/>
</dbReference>
<protein>
    <submittedName>
        <fullName evidence="5">4-hydroxy-tetrahydrodipicolinate synthase</fullName>
    </submittedName>
</protein>
<gene>
    <name evidence="5" type="primary">dapA_2</name>
    <name evidence="5" type="ORF">MU1_56140</name>
</gene>
<dbReference type="SUPFAM" id="SSF51569">
    <property type="entry name" value="Aldolase"/>
    <property type="match status" value="1"/>
</dbReference>
<dbReference type="Gene3D" id="3.20.20.70">
    <property type="entry name" value="Aldolase class I"/>
    <property type="match status" value="1"/>
</dbReference>
<evidence type="ECO:0000256" key="4">
    <source>
        <dbReference type="PIRNR" id="PIRNR001365"/>
    </source>
</evidence>
<dbReference type="InterPro" id="IPR020625">
    <property type="entry name" value="Schiff_base-form_aldolases_AS"/>
</dbReference>
<dbReference type="CDD" id="cd00408">
    <property type="entry name" value="DHDPS-like"/>
    <property type="match status" value="1"/>
</dbReference>
<evidence type="ECO:0000256" key="1">
    <source>
        <dbReference type="ARBA" id="ARBA00007592"/>
    </source>
</evidence>
<reference evidence="5 6" key="1">
    <citation type="submission" date="2023-03" db="EMBL/GenBank/DDBJ databases">
        <title>Draft genome sequence of the bacteria which degrade cell wall of Tricholomamatutake.</title>
        <authorList>
            <person name="Konishi Y."/>
            <person name="Fukuta Y."/>
            <person name="Shirasaka N."/>
        </authorList>
    </citation>
    <scope>NUCLEOTIDE SEQUENCE [LARGE SCALE GENOMIC DNA]</scope>
    <source>
        <strain evidence="6">mu1</strain>
    </source>
</reference>
<name>A0ABQ6GL83_9BACL</name>
<dbReference type="RefSeq" id="WP_284242068.1">
    <property type="nucleotide sequence ID" value="NZ_BSSQ01000028.1"/>
</dbReference>
<evidence type="ECO:0000256" key="3">
    <source>
        <dbReference type="ARBA" id="ARBA00023270"/>
    </source>
</evidence>
<dbReference type="Proteomes" id="UP001157114">
    <property type="component" value="Unassembled WGS sequence"/>
</dbReference>
<evidence type="ECO:0000313" key="5">
    <source>
        <dbReference type="EMBL" id="GLX71265.1"/>
    </source>
</evidence>
<dbReference type="PIRSF" id="PIRSF001365">
    <property type="entry name" value="DHDPS"/>
    <property type="match status" value="1"/>
</dbReference>
<evidence type="ECO:0000313" key="6">
    <source>
        <dbReference type="Proteomes" id="UP001157114"/>
    </source>
</evidence>
<keyword evidence="3" id="KW-0704">Schiff base</keyword>
<comment type="similarity">
    <text evidence="1 4">Belongs to the DapA family.</text>
</comment>
<dbReference type="InterPro" id="IPR002220">
    <property type="entry name" value="DapA-like"/>
</dbReference>
<dbReference type="Pfam" id="PF00701">
    <property type="entry name" value="DHDPS"/>
    <property type="match status" value="1"/>
</dbReference>
<organism evidence="5 6">
    <name type="scientific">Paenibacillus glycanilyticus</name>
    <dbReference type="NCBI Taxonomy" id="126569"/>
    <lineage>
        <taxon>Bacteria</taxon>
        <taxon>Bacillati</taxon>
        <taxon>Bacillota</taxon>
        <taxon>Bacilli</taxon>
        <taxon>Bacillales</taxon>
        <taxon>Paenibacillaceae</taxon>
        <taxon>Paenibacillus</taxon>
    </lineage>
</organism>
<dbReference type="InterPro" id="IPR013785">
    <property type="entry name" value="Aldolase_TIM"/>
</dbReference>
<comment type="caution">
    <text evidence="5">The sequence shown here is derived from an EMBL/GenBank/DDBJ whole genome shotgun (WGS) entry which is preliminary data.</text>
</comment>
<dbReference type="PANTHER" id="PTHR12128:SF66">
    <property type="entry name" value="4-HYDROXY-2-OXOGLUTARATE ALDOLASE, MITOCHONDRIAL"/>
    <property type="match status" value="1"/>
</dbReference>
<proteinExistence type="inferred from homology"/>
<keyword evidence="2 4" id="KW-0456">Lyase</keyword>
<evidence type="ECO:0000256" key="2">
    <source>
        <dbReference type="ARBA" id="ARBA00023239"/>
    </source>
</evidence>
<keyword evidence="6" id="KW-1185">Reference proteome</keyword>
<accession>A0ABQ6GL83</accession>
<sequence>MTAFRFETYSVAMITPFRPDDTIDEAGIGQMVRYYRDHEVPALLVSGSTGEQHSLSVDERIQLYQTVRQAAPATMPLYAGVAAIRTRDAERLASEADKAGHTAIMLGFPPYVRPSQREAALYVETICSATPLPMMLYNNPTRTGFNLEPQTLFNLVKKHPQIMALKETGNPEVVSIIKKELGADFQVFSGIDSTILDYFAKGYNGLTSVAGNLFPGEMKTIVHFLESGQFEQADIQLTAIQPKLELLGSIGWVRVIRHCLAARGIISGGYREPITSLTAAEADAVRTALQ</sequence>
<dbReference type="PANTHER" id="PTHR12128">
    <property type="entry name" value="DIHYDRODIPICOLINATE SYNTHASE"/>
    <property type="match status" value="1"/>
</dbReference>
<dbReference type="PROSITE" id="PS00666">
    <property type="entry name" value="DHDPS_2"/>
    <property type="match status" value="1"/>
</dbReference>